<sequence>MSQPKFAPFLYTARLTLRLYKYPEDVPFTAELAGMPEEKLSSLLSRNILHRSLLKGYKAPGPVGYIIYLGSATGPKVGLISIAQRKDGFPPDLGWAVVPDQRRKGFATEAATECLRFWQEELGLQEICALMSKENVASQGIAERIGLVKKGTIRLEVPSGSSEEIFAYGNKTAREFKGELIKYFGEPEEYEDEKLEI</sequence>
<dbReference type="OrthoDB" id="4072826at2759"/>
<name>A0A3D8RUX0_9HELO</name>
<dbReference type="InterPro" id="IPR016181">
    <property type="entry name" value="Acyl_CoA_acyltransferase"/>
</dbReference>
<dbReference type="Proteomes" id="UP000256328">
    <property type="component" value="Unassembled WGS sequence"/>
</dbReference>
<protein>
    <recommendedName>
        <fullName evidence="1">N-acetyltransferase domain-containing protein</fullName>
    </recommendedName>
</protein>
<feature type="domain" description="N-acetyltransferase" evidence="1">
    <location>
        <begin position="14"/>
        <end position="147"/>
    </location>
</feature>
<dbReference type="EMBL" id="PDLN01000008">
    <property type="protein sequence ID" value="RDW77867.1"/>
    <property type="molecule type" value="Genomic_DNA"/>
</dbReference>
<dbReference type="AlphaFoldDB" id="A0A3D8RUX0"/>
<dbReference type="Pfam" id="PF13302">
    <property type="entry name" value="Acetyltransf_3"/>
    <property type="match status" value="1"/>
</dbReference>
<evidence type="ECO:0000259" key="1">
    <source>
        <dbReference type="Pfam" id="PF13302"/>
    </source>
</evidence>
<organism evidence="2 3">
    <name type="scientific">Coleophoma crateriformis</name>
    <dbReference type="NCBI Taxonomy" id="565419"/>
    <lineage>
        <taxon>Eukaryota</taxon>
        <taxon>Fungi</taxon>
        <taxon>Dikarya</taxon>
        <taxon>Ascomycota</taxon>
        <taxon>Pezizomycotina</taxon>
        <taxon>Leotiomycetes</taxon>
        <taxon>Helotiales</taxon>
        <taxon>Dermateaceae</taxon>
        <taxon>Coleophoma</taxon>
    </lineage>
</organism>
<evidence type="ECO:0000313" key="2">
    <source>
        <dbReference type="EMBL" id="RDW77867.1"/>
    </source>
</evidence>
<reference evidence="2 3" key="1">
    <citation type="journal article" date="2018" name="IMA Fungus">
        <title>IMA Genome-F 9: Draft genome sequence of Annulohypoxylon stygium, Aspergillus mulundensis, Berkeleyomyces basicola (syn. Thielaviopsis basicola), Ceratocystis smalleyi, two Cercospora beticola strains, Coleophoma cylindrospora, Fusarium fracticaudum, Phialophora cf. hyalina, and Morchella septimelata.</title>
        <authorList>
            <person name="Wingfield B.D."/>
            <person name="Bills G.F."/>
            <person name="Dong Y."/>
            <person name="Huang W."/>
            <person name="Nel W.J."/>
            <person name="Swalarsk-Parry B.S."/>
            <person name="Vaghefi N."/>
            <person name="Wilken P.M."/>
            <person name="An Z."/>
            <person name="de Beer Z.W."/>
            <person name="De Vos L."/>
            <person name="Chen L."/>
            <person name="Duong T.A."/>
            <person name="Gao Y."/>
            <person name="Hammerbacher A."/>
            <person name="Kikkert J.R."/>
            <person name="Li Y."/>
            <person name="Li H."/>
            <person name="Li K."/>
            <person name="Li Q."/>
            <person name="Liu X."/>
            <person name="Ma X."/>
            <person name="Naidoo K."/>
            <person name="Pethybridge S.J."/>
            <person name="Sun J."/>
            <person name="Steenkamp E.T."/>
            <person name="van der Nest M.A."/>
            <person name="van Wyk S."/>
            <person name="Wingfield M.J."/>
            <person name="Xiong C."/>
            <person name="Yue Q."/>
            <person name="Zhang X."/>
        </authorList>
    </citation>
    <scope>NUCLEOTIDE SEQUENCE [LARGE SCALE GENOMIC DNA]</scope>
    <source>
        <strain evidence="2 3">BP5796</strain>
    </source>
</reference>
<dbReference type="InterPro" id="IPR000182">
    <property type="entry name" value="GNAT_dom"/>
</dbReference>
<comment type="caution">
    <text evidence="2">The sequence shown here is derived from an EMBL/GenBank/DDBJ whole genome shotgun (WGS) entry which is preliminary data.</text>
</comment>
<accession>A0A3D8RUX0</accession>
<dbReference type="GO" id="GO:0016747">
    <property type="term" value="F:acyltransferase activity, transferring groups other than amino-acyl groups"/>
    <property type="evidence" value="ECO:0007669"/>
    <property type="project" value="InterPro"/>
</dbReference>
<evidence type="ECO:0000313" key="3">
    <source>
        <dbReference type="Proteomes" id="UP000256328"/>
    </source>
</evidence>
<proteinExistence type="predicted"/>
<gene>
    <name evidence="2" type="ORF">BP5796_05719</name>
</gene>
<keyword evidence="3" id="KW-1185">Reference proteome</keyword>
<dbReference type="Gene3D" id="3.40.630.30">
    <property type="match status" value="1"/>
</dbReference>
<dbReference type="SUPFAM" id="SSF55729">
    <property type="entry name" value="Acyl-CoA N-acyltransferases (Nat)"/>
    <property type="match status" value="1"/>
</dbReference>
<dbReference type="PANTHER" id="PTHR43792">
    <property type="entry name" value="GNAT FAMILY, PUTATIVE (AFU_ORTHOLOGUE AFUA_3G00765)-RELATED-RELATED"/>
    <property type="match status" value="1"/>
</dbReference>
<dbReference type="InterPro" id="IPR051531">
    <property type="entry name" value="N-acetyltransferase"/>
</dbReference>